<sequence>MSTSSVGVKQSCTSAIASSARGLVMPACLYASTALCTTSSKEV</sequence>
<accession>A0A6J7EXH4</accession>
<dbReference type="EMBL" id="CAFBLR010000267">
    <property type="protein sequence ID" value="CAB4885984.1"/>
    <property type="molecule type" value="Genomic_DNA"/>
</dbReference>
<dbReference type="AlphaFoldDB" id="A0A6J7EXH4"/>
<organism evidence="1">
    <name type="scientific">freshwater metagenome</name>
    <dbReference type="NCBI Taxonomy" id="449393"/>
    <lineage>
        <taxon>unclassified sequences</taxon>
        <taxon>metagenomes</taxon>
        <taxon>ecological metagenomes</taxon>
    </lineage>
</organism>
<protein>
    <submittedName>
        <fullName evidence="1">Unannotated protein</fullName>
    </submittedName>
</protein>
<proteinExistence type="predicted"/>
<evidence type="ECO:0000313" key="1">
    <source>
        <dbReference type="EMBL" id="CAB4885984.1"/>
    </source>
</evidence>
<name>A0A6J7EXH4_9ZZZZ</name>
<gene>
    <name evidence="1" type="ORF">UFOPK3417_01947</name>
</gene>
<reference evidence="1" key="1">
    <citation type="submission" date="2020-05" db="EMBL/GenBank/DDBJ databases">
        <authorList>
            <person name="Chiriac C."/>
            <person name="Salcher M."/>
            <person name="Ghai R."/>
            <person name="Kavagutti S V."/>
        </authorList>
    </citation>
    <scope>NUCLEOTIDE SEQUENCE</scope>
</reference>